<accession>A0A2M7EL01</accession>
<dbReference type="PANTHER" id="PTHR46173">
    <property type="entry name" value="CCA TRNA NUCLEOTIDYLTRANSFERASE 1, MITOCHONDRIAL"/>
    <property type="match status" value="1"/>
</dbReference>
<dbReference type="SUPFAM" id="SSF81301">
    <property type="entry name" value="Nucleotidyltransferase"/>
    <property type="match status" value="1"/>
</dbReference>
<gene>
    <name evidence="9" type="ORF">COW57_00555</name>
</gene>
<keyword evidence="7" id="KW-0694">RNA-binding</keyword>
<comment type="caution">
    <text evidence="9">The sequence shown here is derived from an EMBL/GenBank/DDBJ whole genome shotgun (WGS) entry which is preliminary data.</text>
</comment>
<evidence type="ECO:0000256" key="6">
    <source>
        <dbReference type="ARBA" id="ARBA00022842"/>
    </source>
</evidence>
<keyword evidence="5" id="KW-0479">Metal-binding</keyword>
<keyword evidence="2 7" id="KW-0808">Transferase</keyword>
<dbReference type="Pfam" id="PF01743">
    <property type="entry name" value="PolyA_pol"/>
    <property type="match status" value="1"/>
</dbReference>
<evidence type="ECO:0000256" key="1">
    <source>
        <dbReference type="ARBA" id="ARBA00001946"/>
    </source>
</evidence>
<keyword evidence="6" id="KW-0460">Magnesium</keyword>
<protein>
    <recommendedName>
        <fullName evidence="8">Poly A polymerase head domain-containing protein</fullName>
    </recommendedName>
</protein>
<reference evidence="10" key="1">
    <citation type="submission" date="2017-09" db="EMBL/GenBank/DDBJ databases">
        <title>Depth-based differentiation of microbial function through sediment-hosted aquifers and enrichment of novel symbionts in the deep terrestrial subsurface.</title>
        <authorList>
            <person name="Probst A.J."/>
            <person name="Ladd B."/>
            <person name="Jarett J.K."/>
            <person name="Geller-Mcgrath D.E."/>
            <person name="Sieber C.M.K."/>
            <person name="Emerson J.B."/>
            <person name="Anantharaman K."/>
            <person name="Thomas B.C."/>
            <person name="Malmstrom R."/>
            <person name="Stieglmeier M."/>
            <person name="Klingl A."/>
            <person name="Woyke T."/>
            <person name="Ryan C.M."/>
            <person name="Banfield J.F."/>
        </authorList>
    </citation>
    <scope>NUCLEOTIDE SEQUENCE [LARGE SCALE GENOMIC DNA]</scope>
</reference>
<evidence type="ECO:0000256" key="7">
    <source>
        <dbReference type="RuleBase" id="RU003953"/>
    </source>
</evidence>
<dbReference type="InterPro" id="IPR002646">
    <property type="entry name" value="PolA_pol_head_dom"/>
</dbReference>
<organism evidence="9 10">
    <name type="scientific">Candidatus Roizmanbacteria bacterium CG17_big_fil_post_rev_8_21_14_2_50_39_7</name>
    <dbReference type="NCBI Taxonomy" id="1974858"/>
    <lineage>
        <taxon>Bacteria</taxon>
        <taxon>Candidatus Roizmaniibacteriota</taxon>
    </lineage>
</organism>
<dbReference type="GO" id="GO:0000049">
    <property type="term" value="F:tRNA binding"/>
    <property type="evidence" value="ECO:0007669"/>
    <property type="project" value="TreeGrafter"/>
</dbReference>
<dbReference type="InterPro" id="IPR043519">
    <property type="entry name" value="NT_sf"/>
</dbReference>
<sequence length="110" mass="12688">MFALPATVLEFMNTIRESGFEVYVVGGAVRNLILNKPVTNWDFTTNATPEKIQKLFPDSFYHNTYGTVTIKNGNDLFEITPFRKESNYTDNRHPEKIEWAKTVGEDLARR</sequence>
<evidence type="ECO:0000259" key="8">
    <source>
        <dbReference type="Pfam" id="PF01743"/>
    </source>
</evidence>
<comment type="similarity">
    <text evidence="7">Belongs to the tRNA nucleotidyltransferase/poly(A) polymerase family.</text>
</comment>
<evidence type="ECO:0000256" key="4">
    <source>
        <dbReference type="ARBA" id="ARBA00022695"/>
    </source>
</evidence>
<keyword evidence="3" id="KW-0819">tRNA processing</keyword>
<dbReference type="GO" id="GO:0016779">
    <property type="term" value="F:nucleotidyltransferase activity"/>
    <property type="evidence" value="ECO:0007669"/>
    <property type="project" value="UniProtKB-KW"/>
</dbReference>
<feature type="domain" description="Poly A polymerase head" evidence="8">
    <location>
        <begin position="22"/>
        <end position="110"/>
    </location>
</feature>
<evidence type="ECO:0000313" key="10">
    <source>
        <dbReference type="Proteomes" id="UP000228762"/>
    </source>
</evidence>
<dbReference type="PANTHER" id="PTHR46173:SF1">
    <property type="entry name" value="CCA TRNA NUCLEOTIDYLTRANSFERASE 1, MITOCHONDRIAL"/>
    <property type="match status" value="1"/>
</dbReference>
<evidence type="ECO:0000256" key="3">
    <source>
        <dbReference type="ARBA" id="ARBA00022694"/>
    </source>
</evidence>
<dbReference type="GO" id="GO:0008033">
    <property type="term" value="P:tRNA processing"/>
    <property type="evidence" value="ECO:0007669"/>
    <property type="project" value="UniProtKB-KW"/>
</dbReference>
<comment type="cofactor">
    <cofactor evidence="1">
        <name>Mg(2+)</name>
        <dbReference type="ChEBI" id="CHEBI:18420"/>
    </cofactor>
</comment>
<keyword evidence="4" id="KW-0548">Nucleotidyltransferase</keyword>
<dbReference type="Gene3D" id="3.30.460.10">
    <property type="entry name" value="Beta Polymerase, domain 2"/>
    <property type="match status" value="1"/>
</dbReference>
<proteinExistence type="inferred from homology"/>
<evidence type="ECO:0000256" key="2">
    <source>
        <dbReference type="ARBA" id="ARBA00022679"/>
    </source>
</evidence>
<dbReference type="EMBL" id="PFEV01000023">
    <property type="protein sequence ID" value="PIV71248.1"/>
    <property type="molecule type" value="Genomic_DNA"/>
</dbReference>
<dbReference type="InterPro" id="IPR050264">
    <property type="entry name" value="Bact_CCA-adding_enz_type3_sf"/>
</dbReference>
<dbReference type="Proteomes" id="UP000228762">
    <property type="component" value="Unassembled WGS sequence"/>
</dbReference>
<evidence type="ECO:0000313" key="9">
    <source>
        <dbReference type="EMBL" id="PIV71248.1"/>
    </source>
</evidence>
<dbReference type="AlphaFoldDB" id="A0A2M7EL01"/>
<feature type="non-terminal residue" evidence="9">
    <location>
        <position position="110"/>
    </location>
</feature>
<evidence type="ECO:0000256" key="5">
    <source>
        <dbReference type="ARBA" id="ARBA00022723"/>
    </source>
</evidence>
<name>A0A2M7EL01_9BACT</name>
<dbReference type="GO" id="GO:0046872">
    <property type="term" value="F:metal ion binding"/>
    <property type="evidence" value="ECO:0007669"/>
    <property type="project" value="UniProtKB-KW"/>
</dbReference>